<dbReference type="Proteomes" id="UP000281708">
    <property type="component" value="Unassembled WGS sequence"/>
</dbReference>
<evidence type="ECO:0000256" key="4">
    <source>
        <dbReference type="ARBA" id="ARBA00029447"/>
    </source>
</evidence>
<evidence type="ECO:0000259" key="7">
    <source>
        <dbReference type="PROSITE" id="PS50111"/>
    </source>
</evidence>
<proteinExistence type="inferred from homology"/>
<dbReference type="Pfam" id="PF00015">
    <property type="entry name" value="MCPsignal"/>
    <property type="match status" value="1"/>
</dbReference>
<dbReference type="GO" id="GO:0004888">
    <property type="term" value="F:transmembrane signaling receptor activity"/>
    <property type="evidence" value="ECO:0007669"/>
    <property type="project" value="InterPro"/>
</dbReference>
<evidence type="ECO:0000256" key="2">
    <source>
        <dbReference type="ARBA" id="ARBA00022989"/>
    </source>
</evidence>
<evidence type="ECO:0000256" key="6">
    <source>
        <dbReference type="SAM" id="Phobius"/>
    </source>
</evidence>
<dbReference type="GO" id="GO:0016020">
    <property type="term" value="C:membrane"/>
    <property type="evidence" value="ECO:0007669"/>
    <property type="project" value="InterPro"/>
</dbReference>
<keyword evidence="1 6" id="KW-0812">Transmembrane</keyword>
<dbReference type="AlphaFoldDB" id="A0A3L8P8H8"/>
<dbReference type="PROSITE" id="PS50885">
    <property type="entry name" value="HAMP"/>
    <property type="match status" value="1"/>
</dbReference>
<dbReference type="SMART" id="SM00304">
    <property type="entry name" value="HAMP"/>
    <property type="match status" value="2"/>
</dbReference>
<evidence type="ECO:0000256" key="5">
    <source>
        <dbReference type="PROSITE-ProRule" id="PRU00284"/>
    </source>
</evidence>
<dbReference type="Pfam" id="PF00672">
    <property type="entry name" value="HAMP"/>
    <property type="match status" value="1"/>
</dbReference>
<dbReference type="CDD" id="cd06225">
    <property type="entry name" value="HAMP"/>
    <property type="match status" value="1"/>
</dbReference>
<feature type="transmembrane region" description="Helical" evidence="6">
    <location>
        <begin position="209"/>
        <end position="233"/>
    </location>
</feature>
<dbReference type="InterPro" id="IPR004090">
    <property type="entry name" value="Chemotax_Me-accpt_rcpt"/>
</dbReference>
<dbReference type="SMART" id="SM00283">
    <property type="entry name" value="MA"/>
    <property type="match status" value="1"/>
</dbReference>
<dbReference type="EMBL" id="RDBE01000001">
    <property type="protein sequence ID" value="RLV51183.1"/>
    <property type="molecule type" value="Genomic_DNA"/>
</dbReference>
<accession>A0A3L8P8H8</accession>
<keyword evidence="3 5" id="KW-0807">Transducer</keyword>
<keyword evidence="6" id="KW-0472">Membrane</keyword>
<dbReference type="InterPro" id="IPR003660">
    <property type="entry name" value="HAMP_dom"/>
</dbReference>
<dbReference type="PANTHER" id="PTHR32089">
    <property type="entry name" value="METHYL-ACCEPTING CHEMOTAXIS PROTEIN MCPB"/>
    <property type="match status" value="1"/>
</dbReference>
<dbReference type="InterPro" id="IPR004089">
    <property type="entry name" value="MCPsignal_dom"/>
</dbReference>
<dbReference type="Gene3D" id="1.10.287.950">
    <property type="entry name" value="Methyl-accepting chemotaxis protein"/>
    <property type="match status" value="1"/>
</dbReference>
<evidence type="ECO:0000313" key="10">
    <source>
        <dbReference type="Proteomes" id="UP000281708"/>
    </source>
</evidence>
<comment type="similarity">
    <text evidence="4">Belongs to the methyl-accepting chemotaxis (MCP) protein family.</text>
</comment>
<feature type="domain" description="Methyl-accepting transducer" evidence="7">
    <location>
        <begin position="287"/>
        <end position="516"/>
    </location>
</feature>
<feature type="transmembrane region" description="Helical" evidence="6">
    <location>
        <begin position="21"/>
        <end position="43"/>
    </location>
</feature>
<keyword evidence="2 6" id="KW-1133">Transmembrane helix</keyword>
<dbReference type="GO" id="GO:0007165">
    <property type="term" value="P:signal transduction"/>
    <property type="evidence" value="ECO:0007669"/>
    <property type="project" value="UniProtKB-KW"/>
</dbReference>
<gene>
    <name evidence="9" type="ORF">D9V37_04530</name>
</gene>
<dbReference type="PROSITE" id="PS50111">
    <property type="entry name" value="CHEMOTAXIS_TRANSDUC_2"/>
    <property type="match status" value="1"/>
</dbReference>
<keyword evidence="10" id="KW-1185">Reference proteome</keyword>
<evidence type="ECO:0000313" key="9">
    <source>
        <dbReference type="EMBL" id="RLV51183.1"/>
    </source>
</evidence>
<name>A0A3L8P8H8_9ACTN</name>
<sequence>MTTDRAVPTEPRTRLGVRGKVLLVGAVGVVAALIVGAVGAQFAGRSQSDARQIARLEKLSTAVRTINFYNADVTGWQVAYAWDTRRMSVEKALDPTSLNRAGFLADADKLDKVLAETPTASMTATERKLYAQLTAQWKRFFEVDDQIVATYRQNTPGSLDAGDAMIVGAEYDVYDKIIDLSGKLEASVQKRLTTTSQASISAAGHARGLILAVLVLAGLAVAGAALLVASRILRDVVSVRRALDALAAGDLTVTTEAASRDEIGHMARAYETARSSMAEIVGTVAASAEAVAAASEELTASAQQIAGGAEATSAQAGVVAGAADRVSRNVTTVAAGAEQMDASIREIALSTNEAARVAADAVGVAASTNASVAKLGVSSVEIGNVVKVITSIAEQTNLLALNATIEAARAGEAGKGFAVVANEVKELAQETARATEDIAQRVETIQSDTTSAVSAIEEISTIISSINDYQLTIASAVEEQTATTREMSRNVAEASGTSGEIAESIAGVADAAGETSQSVVQTRSAIDELARMSSALREQVERFVVS</sequence>
<organism evidence="9 10">
    <name type="scientific">Nocardioides mangrovicus</name>
    <dbReference type="NCBI Taxonomy" id="2478913"/>
    <lineage>
        <taxon>Bacteria</taxon>
        <taxon>Bacillati</taxon>
        <taxon>Actinomycetota</taxon>
        <taxon>Actinomycetes</taxon>
        <taxon>Propionibacteriales</taxon>
        <taxon>Nocardioidaceae</taxon>
        <taxon>Nocardioides</taxon>
    </lineage>
</organism>
<dbReference type="GO" id="GO:0006935">
    <property type="term" value="P:chemotaxis"/>
    <property type="evidence" value="ECO:0007669"/>
    <property type="project" value="InterPro"/>
</dbReference>
<reference evidence="9 10" key="1">
    <citation type="submission" date="2018-10" db="EMBL/GenBank/DDBJ databases">
        <title>Marmoricola sp. 4Q3S-7 whole genome shotgun sequence.</title>
        <authorList>
            <person name="Li F."/>
        </authorList>
    </citation>
    <scope>NUCLEOTIDE SEQUENCE [LARGE SCALE GENOMIC DNA]</scope>
    <source>
        <strain evidence="9 10">4Q3S-7</strain>
    </source>
</reference>
<dbReference type="RefSeq" id="WP_121804863.1">
    <property type="nucleotide sequence ID" value="NZ_RDBE01000001.1"/>
</dbReference>
<evidence type="ECO:0000259" key="8">
    <source>
        <dbReference type="PROSITE" id="PS50885"/>
    </source>
</evidence>
<evidence type="ECO:0000256" key="1">
    <source>
        <dbReference type="ARBA" id="ARBA00022692"/>
    </source>
</evidence>
<evidence type="ECO:0000256" key="3">
    <source>
        <dbReference type="ARBA" id="ARBA00023224"/>
    </source>
</evidence>
<dbReference type="PRINTS" id="PR00260">
    <property type="entry name" value="CHEMTRNSDUCR"/>
</dbReference>
<comment type="caution">
    <text evidence="9">The sequence shown here is derived from an EMBL/GenBank/DDBJ whole genome shotgun (WGS) entry which is preliminary data.</text>
</comment>
<feature type="domain" description="HAMP" evidence="8">
    <location>
        <begin position="230"/>
        <end position="282"/>
    </location>
</feature>
<dbReference type="OrthoDB" id="8667074at2"/>
<protein>
    <submittedName>
        <fullName evidence="9">Methyl-accepting chemotaxis protein</fullName>
    </submittedName>
</protein>
<dbReference type="SUPFAM" id="SSF58104">
    <property type="entry name" value="Methyl-accepting chemotaxis protein (MCP) signaling domain"/>
    <property type="match status" value="1"/>
</dbReference>
<dbReference type="PANTHER" id="PTHR32089:SF112">
    <property type="entry name" value="LYSOZYME-LIKE PROTEIN-RELATED"/>
    <property type="match status" value="1"/>
</dbReference>